<dbReference type="AlphaFoldDB" id="A0A2K8L0G6"/>
<keyword evidence="2" id="KW-1185">Reference proteome</keyword>
<dbReference type="EMBL" id="CP018799">
    <property type="protein sequence ID" value="ATX80713.1"/>
    <property type="molecule type" value="Genomic_DNA"/>
</dbReference>
<name>A0A2K8L0G6_MARES</name>
<dbReference type="KEGG" id="maes:Ga0123461_2312"/>
<sequence>MNKPVTVIAPILLAEGKTESELMQASELFQKAFVDSHPGILRREMVRKSESEYLDIIQFRSNEDLEDVVEKEKGCPEAGAFFALMDMEQMDESCIRPLASLATYNRG</sequence>
<evidence type="ECO:0000313" key="1">
    <source>
        <dbReference type="EMBL" id="ATX80713.1"/>
    </source>
</evidence>
<reference evidence="1 2" key="1">
    <citation type="submission" date="2016-12" db="EMBL/GenBank/DDBJ databases">
        <title>Isolation and genomic insights into novel planktonic Zetaproteobacteria from stratified waters of the Chesapeake Bay.</title>
        <authorList>
            <person name="McAllister S.M."/>
            <person name="Kato S."/>
            <person name="Chan C.S."/>
            <person name="Chiu B.K."/>
            <person name="Field E.K."/>
        </authorList>
    </citation>
    <scope>NUCLEOTIDE SEQUENCE [LARGE SCALE GENOMIC DNA]</scope>
    <source>
        <strain evidence="1 2">CP-5</strain>
    </source>
</reference>
<gene>
    <name evidence="1" type="ORF">Ga0123461_2312</name>
</gene>
<dbReference type="Proteomes" id="UP000231701">
    <property type="component" value="Chromosome"/>
</dbReference>
<dbReference type="OrthoDB" id="3396217at2"/>
<accession>A0A2K8L0G6</accession>
<evidence type="ECO:0000313" key="2">
    <source>
        <dbReference type="Proteomes" id="UP000231701"/>
    </source>
</evidence>
<dbReference type="RefSeq" id="WP_100278450.1">
    <property type="nucleotide sequence ID" value="NZ_CP018799.1"/>
</dbReference>
<organism evidence="1 2">
    <name type="scientific">Mariprofundus aestuarium</name>
    <dbReference type="NCBI Taxonomy" id="1921086"/>
    <lineage>
        <taxon>Bacteria</taxon>
        <taxon>Pseudomonadati</taxon>
        <taxon>Pseudomonadota</taxon>
        <taxon>Candidatius Mariprofundia</taxon>
        <taxon>Mariprofundales</taxon>
        <taxon>Mariprofundaceae</taxon>
        <taxon>Mariprofundus</taxon>
    </lineage>
</organism>
<proteinExistence type="predicted"/>
<protein>
    <recommendedName>
        <fullName evidence="3">Antibiotic biosynthesis monooxygenase</fullName>
    </recommendedName>
</protein>
<evidence type="ECO:0008006" key="3">
    <source>
        <dbReference type="Google" id="ProtNLM"/>
    </source>
</evidence>